<reference evidence="7 8" key="1">
    <citation type="submission" date="2019-08" db="EMBL/GenBank/DDBJ databases">
        <title>Deep-cultivation of Planctomycetes and their phenomic and genomic characterization uncovers novel biology.</title>
        <authorList>
            <person name="Wiegand S."/>
            <person name="Jogler M."/>
            <person name="Boedeker C."/>
            <person name="Pinto D."/>
            <person name="Vollmers J."/>
            <person name="Rivas-Marin E."/>
            <person name="Kohn T."/>
            <person name="Peeters S.H."/>
            <person name="Heuer A."/>
            <person name="Rast P."/>
            <person name="Oberbeckmann S."/>
            <person name="Bunk B."/>
            <person name="Jeske O."/>
            <person name="Meyerdierks A."/>
            <person name="Storesund J.E."/>
            <person name="Kallscheuer N."/>
            <person name="Luecker S."/>
            <person name="Lage O.M."/>
            <person name="Pohl T."/>
            <person name="Merkel B.J."/>
            <person name="Hornburger P."/>
            <person name="Mueller R.-W."/>
            <person name="Bruemmer F."/>
            <person name="Labrenz M."/>
            <person name="Spormann A.M."/>
            <person name="Op Den Camp H."/>
            <person name="Overmann J."/>
            <person name="Amann R."/>
            <person name="Jetten M.S.M."/>
            <person name="Mascher T."/>
            <person name="Medema M.H."/>
            <person name="Devos D.P."/>
            <person name="Kaster A.-K."/>
            <person name="Ovreas L."/>
            <person name="Rohde M."/>
            <person name="Galperin M.Y."/>
            <person name="Jogler C."/>
        </authorList>
    </citation>
    <scope>NUCLEOTIDE SEQUENCE [LARGE SCALE GENOMIC DNA]</scope>
    <source>
        <strain evidence="7 8">LF1</strain>
    </source>
</reference>
<dbReference type="GO" id="GO:0015074">
    <property type="term" value="P:DNA integration"/>
    <property type="evidence" value="ECO:0007669"/>
    <property type="project" value="UniProtKB-KW"/>
</dbReference>
<evidence type="ECO:0000313" key="7">
    <source>
        <dbReference type="EMBL" id="KAA1258618.1"/>
    </source>
</evidence>
<evidence type="ECO:0000256" key="1">
    <source>
        <dbReference type="ARBA" id="ARBA00022908"/>
    </source>
</evidence>
<evidence type="ECO:0000313" key="8">
    <source>
        <dbReference type="Proteomes" id="UP000322699"/>
    </source>
</evidence>
<keyword evidence="3" id="KW-0233">DNA recombination</keyword>
<evidence type="ECO:0000256" key="5">
    <source>
        <dbReference type="SAM" id="MobiDB-lite"/>
    </source>
</evidence>
<feature type="region of interest" description="Disordered" evidence="5">
    <location>
        <begin position="374"/>
        <end position="446"/>
    </location>
</feature>
<keyword evidence="1" id="KW-0229">DNA integration</keyword>
<evidence type="ECO:0000256" key="3">
    <source>
        <dbReference type="ARBA" id="ARBA00023172"/>
    </source>
</evidence>
<evidence type="ECO:0000256" key="2">
    <source>
        <dbReference type="ARBA" id="ARBA00023125"/>
    </source>
</evidence>
<dbReference type="InterPro" id="IPR044068">
    <property type="entry name" value="CB"/>
</dbReference>
<gene>
    <name evidence="7" type="ORF">LF1_11400</name>
</gene>
<keyword evidence="8" id="KW-1185">Reference proteome</keyword>
<dbReference type="InterPro" id="IPR013762">
    <property type="entry name" value="Integrase-like_cat_sf"/>
</dbReference>
<feature type="domain" description="Core-binding (CB)" evidence="6">
    <location>
        <begin position="88"/>
        <end position="178"/>
    </location>
</feature>
<dbReference type="Proteomes" id="UP000322699">
    <property type="component" value="Unassembled WGS sequence"/>
</dbReference>
<feature type="compositionally biased region" description="Basic and acidic residues" evidence="5">
    <location>
        <begin position="374"/>
        <end position="385"/>
    </location>
</feature>
<accession>A0A5B1CBS0</accession>
<name>A0A5B1CBS0_9BACT</name>
<comment type="caution">
    <text evidence="7">The sequence shown here is derived from an EMBL/GenBank/DDBJ whole genome shotgun (WGS) entry which is preliminary data.</text>
</comment>
<evidence type="ECO:0000259" key="6">
    <source>
        <dbReference type="PROSITE" id="PS51900"/>
    </source>
</evidence>
<dbReference type="GO" id="GO:0003677">
    <property type="term" value="F:DNA binding"/>
    <property type="evidence" value="ECO:0007669"/>
    <property type="project" value="UniProtKB-UniRule"/>
</dbReference>
<dbReference type="GO" id="GO:0006310">
    <property type="term" value="P:DNA recombination"/>
    <property type="evidence" value="ECO:0007669"/>
    <property type="project" value="UniProtKB-KW"/>
</dbReference>
<dbReference type="InterPro" id="IPR011010">
    <property type="entry name" value="DNA_brk_join_enz"/>
</dbReference>
<sequence>MASVTNRPNGHRWIQFVDPAGRRQTLRLGKSTKKHADEVCRRVELLLSAKLSGDSVDRQTAAWLKSIDGPIRERLVKVGLAEPSAGRMRLGEWIDKYIESRSDIKGNSLANYQRTRRSLVDFFTEDRPLETITPGDAEDWRIWLATKSNRRDKGRKTLADETVRRRSGRAKQFFNAAIKRGLVESNPFEDLVGTQRGNPKRQHFVHAQIIYDCIEHAPDTQWRTIIALCRFGGLRCPTEVLGLKWDDVDLAGGKMTIHAPKTAHCASGGVRACPIFPELRPYLEDAEELAEPGTIHVITRYRDTNANLRTTFKKIITRAGHQAWPRLFQNLRATRETELMAKYPAKDVAAWLGNSVPVAMLHYAMATAESFERAIQERSTPERRTLNGADSSEAEKGEAEPEAVTRQNAKHKPKQQAAEPDGGNEQKQKKPSKNRANSQPVASACHCTPDEAVHPRGFEPLTFGSVDTQSFPFAFRMLTKTPLFAGFSFVPTFPLSWISRRFCALVGRLVGRFQERNFVGCAWVL</sequence>
<dbReference type="Pfam" id="PF13102">
    <property type="entry name" value="Phage_int_SAM_5"/>
    <property type="match status" value="1"/>
</dbReference>
<evidence type="ECO:0000256" key="4">
    <source>
        <dbReference type="PROSITE-ProRule" id="PRU01248"/>
    </source>
</evidence>
<dbReference type="InterPro" id="IPR025269">
    <property type="entry name" value="SAM-like_dom"/>
</dbReference>
<protein>
    <submittedName>
        <fullName evidence="7">Site-specific tyrosine recombinase XerC</fullName>
    </submittedName>
</protein>
<dbReference type="AlphaFoldDB" id="A0A5B1CBS0"/>
<dbReference type="SUPFAM" id="SSF56349">
    <property type="entry name" value="DNA breaking-rejoining enzymes"/>
    <property type="match status" value="1"/>
</dbReference>
<proteinExistence type="predicted"/>
<keyword evidence="2 4" id="KW-0238">DNA-binding</keyword>
<dbReference type="InterPro" id="IPR010998">
    <property type="entry name" value="Integrase_recombinase_N"/>
</dbReference>
<dbReference type="OrthoDB" id="262002at2"/>
<dbReference type="RefSeq" id="WP_149752620.1">
    <property type="nucleotide sequence ID" value="NZ_LWSK01000001.1"/>
</dbReference>
<organism evidence="7 8">
    <name type="scientific">Rubripirellula obstinata</name>
    <dbReference type="NCBI Taxonomy" id="406547"/>
    <lineage>
        <taxon>Bacteria</taxon>
        <taxon>Pseudomonadati</taxon>
        <taxon>Planctomycetota</taxon>
        <taxon>Planctomycetia</taxon>
        <taxon>Pirellulales</taxon>
        <taxon>Pirellulaceae</taxon>
        <taxon>Rubripirellula</taxon>
    </lineage>
</organism>
<dbReference type="Gene3D" id="1.10.150.130">
    <property type="match status" value="1"/>
</dbReference>
<dbReference type="EMBL" id="VRLW01000001">
    <property type="protein sequence ID" value="KAA1258618.1"/>
    <property type="molecule type" value="Genomic_DNA"/>
</dbReference>
<dbReference type="PROSITE" id="PS51900">
    <property type="entry name" value="CB"/>
    <property type="match status" value="1"/>
</dbReference>
<dbReference type="Gene3D" id="1.10.443.10">
    <property type="entry name" value="Intergrase catalytic core"/>
    <property type="match status" value="1"/>
</dbReference>